<feature type="region of interest" description="G-domain" evidence="8">
    <location>
        <begin position="114"/>
        <end position="262"/>
    </location>
</feature>
<dbReference type="PANTHER" id="PTHR43381:SF5">
    <property type="entry name" value="TR-TYPE G DOMAIN-CONTAINING PROTEIN"/>
    <property type="match status" value="1"/>
</dbReference>
<dbReference type="SUPFAM" id="SSF52540">
    <property type="entry name" value="P-loop containing nucleoside triphosphate hydrolases"/>
    <property type="match status" value="1"/>
</dbReference>
<dbReference type="InterPro" id="IPR015760">
    <property type="entry name" value="TIF_IF2"/>
</dbReference>
<feature type="binding site" evidence="8">
    <location>
        <begin position="166"/>
        <end position="170"/>
    </location>
    <ligand>
        <name>GTP</name>
        <dbReference type="ChEBI" id="CHEBI:37565"/>
    </ligand>
</feature>
<dbReference type="InterPro" id="IPR044145">
    <property type="entry name" value="IF2_II"/>
</dbReference>
<dbReference type="Pfam" id="PF00009">
    <property type="entry name" value="GTP_EFTU"/>
    <property type="match status" value="1"/>
</dbReference>
<evidence type="ECO:0000313" key="11">
    <source>
        <dbReference type="EMBL" id="UUD36722.1"/>
    </source>
</evidence>
<evidence type="ECO:0000256" key="2">
    <source>
        <dbReference type="ARBA" id="ARBA00020675"/>
    </source>
</evidence>
<name>A0ABY5J0D6_9BACT</name>
<evidence type="ECO:0000256" key="4">
    <source>
        <dbReference type="ARBA" id="ARBA00022741"/>
    </source>
</evidence>
<dbReference type="RefSeq" id="WP_129723224.1">
    <property type="nucleotide sequence ID" value="NZ_CP101808.1"/>
</dbReference>
<dbReference type="CDD" id="cd03702">
    <property type="entry name" value="IF2_mtIF2_II"/>
    <property type="match status" value="1"/>
</dbReference>
<dbReference type="CDD" id="cd03692">
    <property type="entry name" value="mtIF2_IVc"/>
    <property type="match status" value="1"/>
</dbReference>
<gene>
    <name evidence="8 11" type="primary">infB</name>
    <name evidence="11" type="ORF">NPA09_02335</name>
</gene>
<keyword evidence="5 8" id="KW-0648">Protein biosynthesis</keyword>
<evidence type="ECO:0000256" key="9">
    <source>
        <dbReference type="RuleBase" id="RU000644"/>
    </source>
</evidence>
<keyword evidence="3 8" id="KW-0396">Initiation factor</keyword>
<dbReference type="SUPFAM" id="SSF50447">
    <property type="entry name" value="Translation proteins"/>
    <property type="match status" value="2"/>
</dbReference>
<dbReference type="InterPro" id="IPR023115">
    <property type="entry name" value="TIF_IF2_dom3"/>
</dbReference>
<evidence type="ECO:0000256" key="3">
    <source>
        <dbReference type="ARBA" id="ARBA00022540"/>
    </source>
</evidence>
<dbReference type="Pfam" id="PF04760">
    <property type="entry name" value="IF2_N"/>
    <property type="match status" value="1"/>
</dbReference>
<dbReference type="CDD" id="cd01887">
    <property type="entry name" value="IF2_eIF5B"/>
    <property type="match status" value="1"/>
</dbReference>
<evidence type="ECO:0000256" key="8">
    <source>
        <dbReference type="HAMAP-Rule" id="MF_00100"/>
    </source>
</evidence>
<dbReference type="Pfam" id="PF22042">
    <property type="entry name" value="EF-G_D2"/>
    <property type="match status" value="1"/>
</dbReference>
<feature type="binding site" evidence="8">
    <location>
        <begin position="220"/>
        <end position="223"/>
    </location>
    <ligand>
        <name>GTP</name>
        <dbReference type="ChEBI" id="CHEBI:37565"/>
    </ligand>
</feature>
<dbReference type="GO" id="GO:0003743">
    <property type="term" value="F:translation initiation factor activity"/>
    <property type="evidence" value="ECO:0007669"/>
    <property type="project" value="UniProtKB-KW"/>
</dbReference>
<dbReference type="Pfam" id="PF11987">
    <property type="entry name" value="IF-2"/>
    <property type="match status" value="1"/>
</dbReference>
<evidence type="ECO:0000256" key="6">
    <source>
        <dbReference type="ARBA" id="ARBA00023134"/>
    </source>
</evidence>
<dbReference type="InterPro" id="IPR036925">
    <property type="entry name" value="TIF_IF2_dom3_sf"/>
</dbReference>
<dbReference type="EMBL" id="CP101808">
    <property type="protein sequence ID" value="UUD36722.1"/>
    <property type="molecule type" value="Genomic_DNA"/>
</dbReference>
<comment type="similarity">
    <text evidence="1 8 9">Belongs to the TRAFAC class translation factor GTPase superfamily. Classic translation factor GTPase family. IF-2 subfamily.</text>
</comment>
<dbReference type="PROSITE" id="PS51722">
    <property type="entry name" value="G_TR_2"/>
    <property type="match status" value="1"/>
</dbReference>
<evidence type="ECO:0000256" key="1">
    <source>
        <dbReference type="ARBA" id="ARBA00007733"/>
    </source>
</evidence>
<keyword evidence="4 8" id="KW-0547">Nucleotide-binding</keyword>
<dbReference type="PANTHER" id="PTHR43381">
    <property type="entry name" value="TRANSLATION INITIATION FACTOR IF-2-RELATED"/>
    <property type="match status" value="1"/>
</dbReference>
<evidence type="ECO:0000256" key="5">
    <source>
        <dbReference type="ARBA" id="ARBA00022917"/>
    </source>
</evidence>
<protein>
    <recommendedName>
        <fullName evidence="2 8">Translation initiation factor IF-2</fullName>
    </recommendedName>
</protein>
<reference evidence="11" key="1">
    <citation type="submission" date="2022-07" db="EMBL/GenBank/DDBJ databases">
        <title>Complete genome of Mycoplasma equigenitalium type strain T37.</title>
        <authorList>
            <person name="Spergser J."/>
        </authorList>
    </citation>
    <scope>NUCLEOTIDE SEQUENCE</scope>
    <source>
        <strain evidence="11">T37</strain>
    </source>
</reference>
<dbReference type="NCBIfam" id="TIGR00487">
    <property type="entry name" value="IF-2"/>
    <property type="match status" value="1"/>
</dbReference>
<proteinExistence type="inferred from homology"/>
<dbReference type="Gene3D" id="3.40.50.10050">
    <property type="entry name" value="Translation initiation factor IF- 2, domain 3"/>
    <property type="match status" value="1"/>
</dbReference>
<comment type="subcellular location">
    <subcellularLocation>
        <location evidence="8">Cytoplasm</location>
    </subcellularLocation>
</comment>
<dbReference type="InterPro" id="IPR005225">
    <property type="entry name" value="Small_GTP-bd"/>
</dbReference>
<dbReference type="InterPro" id="IPR009000">
    <property type="entry name" value="Transl_B-barrel_sf"/>
</dbReference>
<dbReference type="Proteomes" id="UP001059576">
    <property type="component" value="Chromosome"/>
</dbReference>
<dbReference type="SUPFAM" id="SSF52156">
    <property type="entry name" value="Initiation factor IF2/eIF5b, domain 3"/>
    <property type="match status" value="1"/>
</dbReference>
<dbReference type="Gene3D" id="3.40.50.300">
    <property type="entry name" value="P-loop containing nucleotide triphosphate hydrolases"/>
    <property type="match status" value="1"/>
</dbReference>
<organism evidence="11 12">
    <name type="scientific">Mycoplasmopsis equigenitalium</name>
    <dbReference type="NCBI Taxonomy" id="114883"/>
    <lineage>
        <taxon>Bacteria</taxon>
        <taxon>Bacillati</taxon>
        <taxon>Mycoplasmatota</taxon>
        <taxon>Mycoplasmoidales</taxon>
        <taxon>Metamycoplasmataceae</taxon>
        <taxon>Mycoplasmopsis</taxon>
    </lineage>
</organism>
<comment type="function">
    <text evidence="7 8 9">One of the essential components for the initiation of protein synthesis. Protects formylmethionyl-tRNA from spontaneous hydrolysis and promotes its binding to the 30S ribosomal subunits. Also involved in the hydrolysis of GTP during the formation of the 70S ribosomal complex.</text>
</comment>
<feature type="domain" description="Tr-type G" evidence="10">
    <location>
        <begin position="111"/>
        <end position="278"/>
    </location>
</feature>
<dbReference type="InterPro" id="IPR027417">
    <property type="entry name" value="P-loop_NTPase"/>
</dbReference>
<dbReference type="Gene3D" id="2.40.30.10">
    <property type="entry name" value="Translation factors"/>
    <property type="match status" value="2"/>
</dbReference>
<keyword evidence="6 8" id="KW-0342">GTP-binding</keyword>
<dbReference type="NCBIfam" id="TIGR00231">
    <property type="entry name" value="small_GTP"/>
    <property type="match status" value="1"/>
</dbReference>
<dbReference type="InterPro" id="IPR006847">
    <property type="entry name" value="IF2_N"/>
</dbReference>
<dbReference type="InterPro" id="IPR000795">
    <property type="entry name" value="T_Tr_GTP-bd_dom"/>
</dbReference>
<dbReference type="InterPro" id="IPR053905">
    <property type="entry name" value="EF-G-like_DII"/>
</dbReference>
<evidence type="ECO:0000259" key="10">
    <source>
        <dbReference type="PROSITE" id="PS51722"/>
    </source>
</evidence>
<keyword evidence="12" id="KW-1185">Reference proteome</keyword>
<evidence type="ECO:0000313" key="12">
    <source>
        <dbReference type="Proteomes" id="UP001059576"/>
    </source>
</evidence>
<sequence length="600" mass="66674">MADKRNQSKNIDQIKSQLKKVVSEVKDGVLIYSGRMSISDLAKKLDINANEIIKKFLLQGKAYPLNYVLSEEEIAEVCFDHGIDLKKEQEINASNFLNEVKFEDEAEDLVTRAPVVTVMGHVDHGKTTLIDKMRKTNVAASEASGITQHTGAYQVNYKGKKITFIDTPGHESFTQMRSRGAKITDIVVLVVAADDGVMPQTKEAIHHAKAADVPLIVFINKIDRPNKDIEKIKAELAAEDVIVEDYGGDTQVVLGSALQEKGIKELFEKILFLAEILDLKANRKRFPIGTVIESKLDKGLGAVTTLIVENGTLYKSDFIVAGSKYGRVRSLMDANYQPVPHAHPGTPVLVTGLNYLPLAGDRFVGLKDEKFAKKLANEKRLKDKQEELYEKTQEIEITGKKVINVIIRSDTQGTAEAIKHSIDKKENDDAIIRVISFGGGQVTNSDLLLAQTANAQIFCFNIKPDLSTKQGAKNFGVRITTYSVIYKIIEEVDAILSSNETPIYEDVKIGTAHVIKIFTYSKIGTIAGCMMDDGVVKNNSKVKVIRNKKVIHVGYNDTLRRGLNDAKEVQKGKDFGLHIKGFNNIKEDDILEFWEEVRVN</sequence>
<dbReference type="InterPro" id="IPR000178">
    <property type="entry name" value="TF_IF2_bacterial-like"/>
</dbReference>
<dbReference type="HAMAP" id="MF_00100_B">
    <property type="entry name" value="IF_2_B"/>
    <property type="match status" value="1"/>
</dbReference>
<evidence type="ECO:0000256" key="7">
    <source>
        <dbReference type="ARBA" id="ARBA00025162"/>
    </source>
</evidence>
<accession>A0ABY5J0D6</accession>
<feature type="binding site" evidence="8">
    <location>
        <begin position="120"/>
        <end position="127"/>
    </location>
    <ligand>
        <name>GTP</name>
        <dbReference type="ChEBI" id="CHEBI:37565"/>
    </ligand>
</feature>
<keyword evidence="8" id="KW-0963">Cytoplasm</keyword>